<reference evidence="3 4" key="1">
    <citation type="submission" date="2018-06" db="EMBL/GenBank/DDBJ databases">
        <title>Draft genome sequence of Modestobacter versicolor CP153-2.</title>
        <authorList>
            <person name="Gundlapally S.R."/>
        </authorList>
    </citation>
    <scope>NUCLEOTIDE SEQUENCE [LARGE SCALE GENOMIC DNA]</scope>
    <source>
        <strain evidence="3 4">CP153-2</strain>
    </source>
</reference>
<keyword evidence="4" id="KW-1185">Reference proteome</keyword>
<evidence type="ECO:0000313" key="4">
    <source>
        <dbReference type="Proteomes" id="UP000247602"/>
    </source>
</evidence>
<dbReference type="EMBL" id="QKNV01000379">
    <property type="protein sequence ID" value="PZA19274.1"/>
    <property type="molecule type" value="Genomic_DNA"/>
</dbReference>
<dbReference type="Proteomes" id="UP000247602">
    <property type="component" value="Unassembled WGS sequence"/>
</dbReference>
<sequence>MCRVPAAGQAGHRAGRRRPGDRSRRCRPAGGSGQVRDVVLFLHVLLGAAGLLLGPAWLLARRRGRPAVGLATGYQVVVAGVAGSAGVLAVTDPQLGWLLPVAVATEVLAVTGALARRRDWPGWRSWQPHLLGGSYIALVTGVLIAETGHPVAWLLPALVGQLPIALAKRRLHAAEGSTAPAPA</sequence>
<proteinExistence type="predicted"/>
<name>A0A323V3I5_9ACTN</name>
<feature type="compositionally biased region" description="Low complexity" evidence="1">
    <location>
        <begin position="1"/>
        <end position="12"/>
    </location>
</feature>
<comment type="caution">
    <text evidence="3">The sequence shown here is derived from an EMBL/GenBank/DDBJ whole genome shotgun (WGS) entry which is preliminary data.</text>
</comment>
<evidence type="ECO:0000313" key="3">
    <source>
        <dbReference type="EMBL" id="PZA19274.1"/>
    </source>
</evidence>
<keyword evidence="2" id="KW-0812">Transmembrane</keyword>
<organism evidence="3 4">
    <name type="scientific">Modestobacter versicolor</name>
    <dbReference type="NCBI Taxonomy" id="429133"/>
    <lineage>
        <taxon>Bacteria</taxon>
        <taxon>Bacillati</taxon>
        <taxon>Actinomycetota</taxon>
        <taxon>Actinomycetes</taxon>
        <taxon>Geodermatophilales</taxon>
        <taxon>Geodermatophilaceae</taxon>
        <taxon>Modestobacter</taxon>
    </lineage>
</organism>
<evidence type="ECO:0000256" key="2">
    <source>
        <dbReference type="SAM" id="Phobius"/>
    </source>
</evidence>
<dbReference type="AlphaFoldDB" id="A0A323V3I5"/>
<keyword evidence="2" id="KW-1133">Transmembrane helix</keyword>
<dbReference type="OrthoDB" id="5198418at2"/>
<evidence type="ECO:0008006" key="5">
    <source>
        <dbReference type="Google" id="ProtNLM"/>
    </source>
</evidence>
<accession>A0A323V3I5</accession>
<feature type="transmembrane region" description="Helical" evidence="2">
    <location>
        <begin position="95"/>
        <end position="114"/>
    </location>
</feature>
<feature type="transmembrane region" description="Helical" evidence="2">
    <location>
        <begin position="38"/>
        <end position="60"/>
    </location>
</feature>
<feature type="transmembrane region" description="Helical" evidence="2">
    <location>
        <begin position="67"/>
        <end position="89"/>
    </location>
</feature>
<feature type="region of interest" description="Disordered" evidence="1">
    <location>
        <begin position="1"/>
        <end position="31"/>
    </location>
</feature>
<evidence type="ECO:0000256" key="1">
    <source>
        <dbReference type="SAM" id="MobiDB-lite"/>
    </source>
</evidence>
<gene>
    <name evidence="3" type="ORF">DMO24_21605</name>
</gene>
<protein>
    <recommendedName>
        <fullName evidence="5">DUF2306 domain-containing protein</fullName>
    </recommendedName>
</protein>
<keyword evidence="2" id="KW-0472">Membrane</keyword>